<evidence type="ECO:0000256" key="1">
    <source>
        <dbReference type="ARBA" id="ARBA00004123"/>
    </source>
</evidence>
<organism evidence="9">
    <name type="scientific">Amphimedon queenslandica</name>
    <name type="common">Sponge</name>
    <dbReference type="NCBI Taxonomy" id="400682"/>
    <lineage>
        <taxon>Eukaryota</taxon>
        <taxon>Metazoa</taxon>
        <taxon>Porifera</taxon>
        <taxon>Demospongiae</taxon>
        <taxon>Heteroscleromorpha</taxon>
        <taxon>Haplosclerida</taxon>
        <taxon>Niphatidae</taxon>
        <taxon>Amphimedon</taxon>
    </lineage>
</organism>
<protein>
    <recommendedName>
        <fullName evidence="8">L antigen family member 3</fullName>
    </recommendedName>
</protein>
<dbReference type="OrthoDB" id="10025739at2759"/>
<keyword evidence="5" id="KW-0819">tRNA processing</keyword>
<dbReference type="GO" id="GO:0070525">
    <property type="term" value="P:tRNA threonylcarbamoyladenosine metabolic process"/>
    <property type="evidence" value="ECO:0007669"/>
    <property type="project" value="TreeGrafter"/>
</dbReference>
<sequence>MHTCALSLPFPSSKEAQIACNSLSVDPEPRRDVSKSLSVESNVLSIHFSASEARLLRVAVGSFMEHLILVVETLREFGPPLQQEEDD</sequence>
<dbReference type="Gene3D" id="3.30.310.50">
    <property type="entry name" value="Alpha-D-phosphohexomutase, C-terminal domain"/>
    <property type="match status" value="1"/>
</dbReference>
<dbReference type="FunFam" id="3.30.310.50:FF:000005">
    <property type="entry name" value="L antigen family member 3"/>
    <property type="match status" value="1"/>
</dbReference>
<dbReference type="KEGG" id="aqu:100636240"/>
<dbReference type="PANTHER" id="PTHR31283:SF5">
    <property type="entry name" value="EKC_KEOPS COMPLEX SUBUNIT LAGE3"/>
    <property type="match status" value="1"/>
</dbReference>
<evidence type="ECO:0000256" key="2">
    <source>
        <dbReference type="ARBA" id="ARBA00004496"/>
    </source>
</evidence>
<evidence type="ECO:0000256" key="3">
    <source>
        <dbReference type="ARBA" id="ARBA00007073"/>
    </source>
</evidence>
<reference evidence="9" key="2">
    <citation type="submission" date="2017-05" db="UniProtKB">
        <authorList>
            <consortium name="EnsemblMetazoa"/>
        </authorList>
    </citation>
    <scope>IDENTIFICATION</scope>
</reference>
<keyword evidence="10" id="KW-1185">Reference proteome</keyword>
<dbReference type="OMA" id="HAKIAYR"/>
<dbReference type="GO" id="GO:0000408">
    <property type="term" value="C:EKC/KEOPS complex"/>
    <property type="evidence" value="ECO:0007669"/>
    <property type="project" value="TreeGrafter"/>
</dbReference>
<evidence type="ECO:0000256" key="6">
    <source>
        <dbReference type="ARBA" id="ARBA00023242"/>
    </source>
</evidence>
<dbReference type="GO" id="GO:0008033">
    <property type="term" value="P:tRNA processing"/>
    <property type="evidence" value="ECO:0007669"/>
    <property type="project" value="UniProtKB-KW"/>
</dbReference>
<name>A0A1X7V2Y2_AMPQE</name>
<dbReference type="Pfam" id="PF09341">
    <property type="entry name" value="Pcc1"/>
    <property type="match status" value="1"/>
</dbReference>
<dbReference type="eggNOG" id="ENOG502SBSA">
    <property type="taxonomic scope" value="Eukaryota"/>
</dbReference>
<dbReference type="GO" id="GO:0005634">
    <property type="term" value="C:nucleus"/>
    <property type="evidence" value="ECO:0007669"/>
    <property type="project" value="UniProtKB-SubCell"/>
</dbReference>
<evidence type="ECO:0000256" key="7">
    <source>
        <dbReference type="ARBA" id="ARBA00053047"/>
    </source>
</evidence>
<evidence type="ECO:0000256" key="5">
    <source>
        <dbReference type="ARBA" id="ARBA00022694"/>
    </source>
</evidence>
<comment type="subcellular location">
    <subcellularLocation>
        <location evidence="2">Cytoplasm</location>
    </subcellularLocation>
    <subcellularLocation>
        <location evidence="1">Nucleus</location>
    </subcellularLocation>
</comment>
<evidence type="ECO:0000313" key="10">
    <source>
        <dbReference type="Proteomes" id="UP000007879"/>
    </source>
</evidence>
<dbReference type="GO" id="GO:0005737">
    <property type="term" value="C:cytoplasm"/>
    <property type="evidence" value="ECO:0007669"/>
    <property type="project" value="UniProtKB-SubCell"/>
</dbReference>
<dbReference type="EnsemblMetazoa" id="Aqu2.1.34610_001">
    <property type="protein sequence ID" value="Aqu2.1.34610_001"/>
    <property type="gene ID" value="Aqu2.1.34610"/>
</dbReference>
<comment type="function">
    <text evidence="7">Component of the EKC/KEOPS complex that is required for the formation of a threonylcarbamoyl group on adenosine at position 37 (t(6)A37) in tRNAs that read codons beginning with adenine. The complex is probably involved in the transfer of the threonylcarbamoyl moiety of threonylcarbamoyl-AMP (TC-AMP) to the N6 group of A37. LAGE3 functions as a dimerization module for the complex.</text>
</comment>
<gene>
    <name evidence="9" type="primary">100636240</name>
</gene>
<dbReference type="EnsemblMetazoa" id="XM_003385737.3">
    <property type="protein sequence ID" value="XP_003385785.1"/>
    <property type="gene ID" value="LOC100636240"/>
</dbReference>
<comment type="similarity">
    <text evidence="3">Belongs to the CTAG/PCC1 family.</text>
</comment>
<dbReference type="InterPro" id="IPR015419">
    <property type="entry name" value="CTAG/Pcc1"/>
</dbReference>
<evidence type="ECO:0000313" key="9">
    <source>
        <dbReference type="EnsemblMetazoa" id="Aqu2.1.34610_001"/>
    </source>
</evidence>
<evidence type="ECO:0000256" key="4">
    <source>
        <dbReference type="ARBA" id="ARBA00022490"/>
    </source>
</evidence>
<dbReference type="InParanoid" id="A0A1X7V2Y2"/>
<keyword evidence="6" id="KW-0539">Nucleus</keyword>
<dbReference type="Proteomes" id="UP000007879">
    <property type="component" value="Unassembled WGS sequence"/>
</dbReference>
<proteinExistence type="inferred from homology"/>
<dbReference type="AlphaFoldDB" id="A0A1X7V2Y2"/>
<evidence type="ECO:0000256" key="8">
    <source>
        <dbReference type="ARBA" id="ARBA00076355"/>
    </source>
</evidence>
<reference evidence="10" key="1">
    <citation type="journal article" date="2010" name="Nature">
        <title>The Amphimedon queenslandica genome and the evolution of animal complexity.</title>
        <authorList>
            <person name="Srivastava M."/>
            <person name="Simakov O."/>
            <person name="Chapman J."/>
            <person name="Fahey B."/>
            <person name="Gauthier M.E."/>
            <person name="Mitros T."/>
            <person name="Richards G.S."/>
            <person name="Conaco C."/>
            <person name="Dacre M."/>
            <person name="Hellsten U."/>
            <person name="Larroux C."/>
            <person name="Putnam N.H."/>
            <person name="Stanke M."/>
            <person name="Adamska M."/>
            <person name="Darling A."/>
            <person name="Degnan S.M."/>
            <person name="Oakley T.H."/>
            <person name="Plachetzki D.C."/>
            <person name="Zhai Y."/>
            <person name="Adamski M."/>
            <person name="Calcino A."/>
            <person name="Cummins S.F."/>
            <person name="Goodstein D.M."/>
            <person name="Harris C."/>
            <person name="Jackson D.J."/>
            <person name="Leys S.P."/>
            <person name="Shu S."/>
            <person name="Woodcroft B.J."/>
            <person name="Vervoort M."/>
            <person name="Kosik K.S."/>
            <person name="Manning G."/>
            <person name="Degnan B.M."/>
            <person name="Rokhsar D.S."/>
        </authorList>
    </citation>
    <scope>NUCLEOTIDE SEQUENCE [LARGE SCALE GENOMIC DNA]</scope>
</reference>
<dbReference type="PANTHER" id="PTHR31283">
    <property type="entry name" value="EKC/KEOPS COMPLEX SUBUNIT PCC1 FAMILY MEMBER"/>
    <property type="match status" value="1"/>
</dbReference>
<accession>A0A1X7V2Y2</accession>
<keyword evidence="4" id="KW-0963">Cytoplasm</keyword>